<protein>
    <submittedName>
        <fullName evidence="4">Phospholipase/carboxylesterase family protein</fullName>
        <ecNumber evidence="4">3.1.1.-</ecNumber>
    </submittedName>
</protein>
<dbReference type="STRING" id="393595.ABO_1895"/>
<sequence>MSELLRFVEIEPATEATASVIWLHGLGASGHDFEPIVPELQLPADLAVRFVFPHAPQIPVTVNGGMVMPAWYDILAMDIDRKVDEAGVLASARAVEMLIEREIARGIPSKRIIIAGFSQGGAVAYQAALRYPKPLAGLLTLSTYMAMPVIPSDANATLPVMICHGSMDPVVPEQLGQRAAATLSELGYSPQYKSYPMEHMVCLEQIRDIGQWLNERLMPPNQ</sequence>
<dbReference type="SUPFAM" id="SSF53474">
    <property type="entry name" value="alpha/beta-Hydrolases"/>
    <property type="match status" value="1"/>
</dbReference>
<reference evidence="4 5" key="1">
    <citation type="journal article" date="2006" name="Nat. Biotechnol.">
        <title>Genome sequence of the ubiquitous hydrocarbon-degrading marine bacterium Alcanivorax borkumensis.</title>
        <authorList>
            <person name="Schneiker S."/>
            <person name="Martins dos Santos V.A.P."/>
            <person name="Bartels D."/>
            <person name="Bekel T."/>
            <person name="Brecht M."/>
            <person name="Buhrmester J."/>
            <person name="Chernikova T.N."/>
            <person name="Denaro R."/>
            <person name="Ferrer M."/>
            <person name="Gertler C."/>
            <person name="Goesmann A."/>
            <person name="Golyshina O.V."/>
            <person name="Kaminski F."/>
            <person name="Khachane A.N."/>
            <person name="Lang S."/>
            <person name="Linke B."/>
            <person name="McHardy A.C."/>
            <person name="Meyer F."/>
            <person name="Nechitaylo T."/>
            <person name="Puehler A."/>
            <person name="Regenhardt D."/>
            <person name="Rupp O."/>
            <person name="Sabirova J.S."/>
            <person name="Selbitschka W."/>
            <person name="Yakimov M.M."/>
            <person name="Timmis K.N."/>
            <person name="Vorhoelter F.-J."/>
            <person name="Weidner S."/>
            <person name="Kaiser O."/>
            <person name="Golyshin P.N."/>
        </authorList>
    </citation>
    <scope>NUCLEOTIDE SEQUENCE [LARGE SCALE GENOMIC DNA]</scope>
    <source>
        <strain evidence="5">ATCC 700651 / DSM 11573 / NCIMB 13689 / SK2</strain>
    </source>
</reference>
<dbReference type="InterPro" id="IPR029058">
    <property type="entry name" value="AB_hydrolase_fold"/>
</dbReference>
<dbReference type="OrthoDB" id="9801763at2"/>
<keyword evidence="2 4" id="KW-0378">Hydrolase</keyword>
<dbReference type="PANTHER" id="PTHR10655:SF17">
    <property type="entry name" value="LYSOPHOSPHOLIPASE-LIKE PROTEIN 1"/>
    <property type="match status" value="1"/>
</dbReference>
<evidence type="ECO:0000256" key="2">
    <source>
        <dbReference type="ARBA" id="ARBA00022801"/>
    </source>
</evidence>
<evidence type="ECO:0000313" key="4">
    <source>
        <dbReference type="EMBL" id="CAL17343.1"/>
    </source>
</evidence>
<evidence type="ECO:0000313" key="5">
    <source>
        <dbReference type="Proteomes" id="UP000008871"/>
    </source>
</evidence>
<dbReference type="Gene3D" id="3.40.50.1820">
    <property type="entry name" value="alpha/beta hydrolase"/>
    <property type="match status" value="1"/>
</dbReference>
<dbReference type="Pfam" id="PF02230">
    <property type="entry name" value="Abhydrolase_2"/>
    <property type="match status" value="1"/>
</dbReference>
<comment type="similarity">
    <text evidence="1">Belongs to the AB hydrolase superfamily. AB hydrolase 2 family.</text>
</comment>
<dbReference type="Proteomes" id="UP000008871">
    <property type="component" value="Chromosome"/>
</dbReference>
<accession>Q0VNA5</accession>
<dbReference type="EC" id="3.1.1.-" evidence="4"/>
<dbReference type="AlphaFoldDB" id="Q0VNA5"/>
<evidence type="ECO:0000259" key="3">
    <source>
        <dbReference type="Pfam" id="PF02230"/>
    </source>
</evidence>
<keyword evidence="5" id="KW-1185">Reference proteome</keyword>
<feature type="domain" description="Phospholipase/carboxylesterase/thioesterase" evidence="3">
    <location>
        <begin position="10"/>
        <end position="214"/>
    </location>
</feature>
<dbReference type="InterPro" id="IPR003140">
    <property type="entry name" value="PLipase/COase/thioEstase"/>
</dbReference>
<gene>
    <name evidence="4" type="ordered locus">ABO_1895</name>
</gene>
<dbReference type="HOGENOM" id="CLU_049413_3_2_6"/>
<dbReference type="KEGG" id="abo:ABO_1895"/>
<evidence type="ECO:0000256" key="1">
    <source>
        <dbReference type="ARBA" id="ARBA00006499"/>
    </source>
</evidence>
<proteinExistence type="inferred from homology"/>
<dbReference type="GO" id="GO:0016787">
    <property type="term" value="F:hydrolase activity"/>
    <property type="evidence" value="ECO:0007669"/>
    <property type="project" value="UniProtKB-KW"/>
</dbReference>
<dbReference type="RefSeq" id="WP_011589174.1">
    <property type="nucleotide sequence ID" value="NC_008260.1"/>
</dbReference>
<dbReference type="InterPro" id="IPR050565">
    <property type="entry name" value="LYPA1-2/EST-like"/>
</dbReference>
<dbReference type="PANTHER" id="PTHR10655">
    <property type="entry name" value="LYSOPHOSPHOLIPASE-RELATED"/>
    <property type="match status" value="1"/>
</dbReference>
<dbReference type="eggNOG" id="COG0400">
    <property type="taxonomic scope" value="Bacteria"/>
</dbReference>
<organism evidence="4 5">
    <name type="scientific">Alcanivorax borkumensis (strain ATCC 700651 / DSM 11573 / NCIMB 13689 / SK2)</name>
    <dbReference type="NCBI Taxonomy" id="393595"/>
    <lineage>
        <taxon>Bacteria</taxon>
        <taxon>Pseudomonadati</taxon>
        <taxon>Pseudomonadota</taxon>
        <taxon>Gammaproteobacteria</taxon>
        <taxon>Oceanospirillales</taxon>
        <taxon>Alcanivoracaceae</taxon>
        <taxon>Alcanivorax</taxon>
    </lineage>
</organism>
<name>Q0VNA5_ALCBS</name>
<dbReference type="EMBL" id="AM286690">
    <property type="protein sequence ID" value="CAL17343.1"/>
    <property type="molecule type" value="Genomic_DNA"/>
</dbReference>